<reference evidence="2" key="1">
    <citation type="journal article" date="2014" name="Proc. Natl. Acad. Sci. U.S.A.">
        <title>Extensive sampling of basidiomycete genomes demonstrates inadequacy of the white-rot/brown-rot paradigm for wood decay fungi.</title>
        <authorList>
            <person name="Riley R."/>
            <person name="Salamov A.A."/>
            <person name="Brown D.W."/>
            <person name="Nagy L.G."/>
            <person name="Floudas D."/>
            <person name="Held B.W."/>
            <person name="Levasseur A."/>
            <person name="Lombard V."/>
            <person name="Morin E."/>
            <person name="Otillar R."/>
            <person name="Lindquist E.A."/>
            <person name="Sun H."/>
            <person name="LaButti K.M."/>
            <person name="Schmutz J."/>
            <person name="Jabbour D."/>
            <person name="Luo H."/>
            <person name="Baker S.E."/>
            <person name="Pisabarro A.G."/>
            <person name="Walton J.D."/>
            <person name="Blanchette R.A."/>
            <person name="Henrissat B."/>
            <person name="Martin F."/>
            <person name="Cullen D."/>
            <person name="Hibbett D.S."/>
            <person name="Grigoriev I.V."/>
        </authorList>
    </citation>
    <scope>NUCLEOTIDE SEQUENCE [LARGE SCALE GENOMIC DNA]</scope>
    <source>
        <strain evidence="2">CBS 339.88</strain>
    </source>
</reference>
<dbReference type="PANTHER" id="PTHR45036:SF1">
    <property type="entry name" value="METHYLTRANSFERASE LIKE 7A"/>
    <property type="match status" value="1"/>
</dbReference>
<dbReference type="SUPFAM" id="SSF53335">
    <property type="entry name" value="S-adenosyl-L-methionine-dependent methyltransferases"/>
    <property type="match status" value="1"/>
</dbReference>
<protein>
    <recommendedName>
        <fullName evidence="3">Methyltransferase type 11 domain-containing protein</fullName>
    </recommendedName>
</protein>
<accession>A0A067SKS8</accession>
<keyword evidence="2" id="KW-1185">Reference proteome</keyword>
<dbReference type="EMBL" id="KL142392">
    <property type="protein sequence ID" value="KDR71540.1"/>
    <property type="molecule type" value="Genomic_DNA"/>
</dbReference>
<gene>
    <name evidence="1" type="ORF">GALMADRAFT_159374</name>
</gene>
<name>A0A067SKS8_GALM3</name>
<dbReference type="Gene3D" id="3.40.50.150">
    <property type="entry name" value="Vaccinia Virus protein VP39"/>
    <property type="match status" value="1"/>
</dbReference>
<evidence type="ECO:0000313" key="1">
    <source>
        <dbReference type="EMBL" id="KDR71540.1"/>
    </source>
</evidence>
<dbReference type="InterPro" id="IPR052356">
    <property type="entry name" value="Thiol_S-MT"/>
</dbReference>
<sequence length="283" mass="31321">MKLSAIFKMALHVLEIARMGLPSTLKAVFYNPRLLFQPAALSRIFLGHVWLVMGEPMDMNSSGVKDSLITPNAVGVVLDIGAGHGHTVKYLNRAVVTKYIALEPNVGMHTHIRTHANAAGFHESDATLIILSHGAEDTQSILSSLHKSLPKDAYTSHGGKLIQPVDTVVSVRTLCTVPSPQKTIANLVRDILKPGGKFLIYEHVLSELKDVAWWQRFWTPVWSSVFDGCKLDRPTDAWVKDLKINLDGEEKPAWTEGKSWKVKGDPSDVDNLFCHRAGRFVKA</sequence>
<evidence type="ECO:0000313" key="2">
    <source>
        <dbReference type="Proteomes" id="UP000027222"/>
    </source>
</evidence>
<proteinExistence type="predicted"/>
<dbReference type="Proteomes" id="UP000027222">
    <property type="component" value="Unassembled WGS sequence"/>
</dbReference>
<dbReference type="AlphaFoldDB" id="A0A067SKS8"/>
<dbReference type="PANTHER" id="PTHR45036">
    <property type="entry name" value="METHYLTRANSFERASE LIKE 7B"/>
    <property type="match status" value="1"/>
</dbReference>
<dbReference type="OrthoDB" id="540004at2759"/>
<organism evidence="1 2">
    <name type="scientific">Galerina marginata (strain CBS 339.88)</name>
    <dbReference type="NCBI Taxonomy" id="685588"/>
    <lineage>
        <taxon>Eukaryota</taxon>
        <taxon>Fungi</taxon>
        <taxon>Dikarya</taxon>
        <taxon>Basidiomycota</taxon>
        <taxon>Agaricomycotina</taxon>
        <taxon>Agaricomycetes</taxon>
        <taxon>Agaricomycetidae</taxon>
        <taxon>Agaricales</taxon>
        <taxon>Agaricineae</taxon>
        <taxon>Strophariaceae</taxon>
        <taxon>Galerina</taxon>
    </lineage>
</organism>
<dbReference type="HOGENOM" id="CLU_037990_6_2_1"/>
<dbReference type="InterPro" id="IPR029063">
    <property type="entry name" value="SAM-dependent_MTases_sf"/>
</dbReference>
<dbReference type="Pfam" id="PF13489">
    <property type="entry name" value="Methyltransf_23"/>
    <property type="match status" value="1"/>
</dbReference>
<evidence type="ECO:0008006" key="3">
    <source>
        <dbReference type="Google" id="ProtNLM"/>
    </source>
</evidence>
<dbReference type="STRING" id="685588.A0A067SKS8"/>